<dbReference type="InterPro" id="IPR003593">
    <property type="entry name" value="AAA+_ATPase"/>
</dbReference>
<evidence type="ECO:0000256" key="3">
    <source>
        <dbReference type="ARBA" id="ARBA00022840"/>
    </source>
</evidence>
<evidence type="ECO:0000256" key="2">
    <source>
        <dbReference type="ARBA" id="ARBA00022741"/>
    </source>
</evidence>
<sequence>MKTVELKSLVFRWPGQPDPVLSVDSFDLEAGESVFMRGPSGSGKTTLLSAIAGVIDVPQSAVRVAGTDVGALAGGDRDRFRVDHLGIVFQVFNLLPWLSALENTLLPCRFSAQRRNRSGPDPKATATRLLSELGLEDAELINRPASALSVGQQQRVAAARALIGAPEVVLADEPTSALDEEAKDTFVQLLLKECKASGASLLFVSHDRSLEKHFDRSVDLPMLNAGKT</sequence>
<dbReference type="GO" id="GO:0005524">
    <property type="term" value="F:ATP binding"/>
    <property type="evidence" value="ECO:0007669"/>
    <property type="project" value="UniProtKB-KW"/>
</dbReference>
<dbReference type="GO" id="GO:0022857">
    <property type="term" value="F:transmembrane transporter activity"/>
    <property type="evidence" value="ECO:0007669"/>
    <property type="project" value="TreeGrafter"/>
</dbReference>
<accession>A0A0P1EPW3</accession>
<dbReference type="Gene3D" id="3.40.50.300">
    <property type="entry name" value="P-loop containing nucleotide triphosphate hydrolases"/>
    <property type="match status" value="1"/>
</dbReference>
<evidence type="ECO:0000313" key="5">
    <source>
        <dbReference type="EMBL" id="CUH44498.1"/>
    </source>
</evidence>
<name>A0A0P1EPW3_9RHOB</name>
<dbReference type="AlphaFoldDB" id="A0A0P1EPW3"/>
<reference evidence="6" key="1">
    <citation type="submission" date="2015-09" db="EMBL/GenBank/DDBJ databases">
        <authorList>
            <person name="Rodrigo-Torres L."/>
            <person name="Arahal D.R."/>
        </authorList>
    </citation>
    <scope>NUCLEOTIDE SEQUENCE [LARGE SCALE GENOMIC DNA]</scope>
    <source>
        <strain evidence="6">CECT 4293</strain>
    </source>
</reference>
<dbReference type="EMBL" id="CYPS01000047">
    <property type="protein sequence ID" value="CUH44498.1"/>
    <property type="molecule type" value="Genomic_DNA"/>
</dbReference>
<dbReference type="InterPro" id="IPR027417">
    <property type="entry name" value="P-loop_NTPase"/>
</dbReference>
<evidence type="ECO:0000256" key="1">
    <source>
        <dbReference type="ARBA" id="ARBA00022448"/>
    </source>
</evidence>
<dbReference type="SMART" id="SM00382">
    <property type="entry name" value="AAA"/>
    <property type="match status" value="1"/>
</dbReference>
<dbReference type="PROSITE" id="PS50893">
    <property type="entry name" value="ABC_TRANSPORTER_2"/>
    <property type="match status" value="1"/>
</dbReference>
<feature type="domain" description="ABC transporter" evidence="4">
    <location>
        <begin position="4"/>
        <end position="226"/>
    </location>
</feature>
<dbReference type="SUPFAM" id="SSF52540">
    <property type="entry name" value="P-loop containing nucleoside triphosphate hydrolases"/>
    <property type="match status" value="1"/>
</dbReference>
<dbReference type="RefSeq" id="WP_058274488.1">
    <property type="nucleotide sequence ID" value="NZ_CANLTD010000020.1"/>
</dbReference>
<dbReference type="Proteomes" id="UP000050786">
    <property type="component" value="Unassembled WGS sequence"/>
</dbReference>
<evidence type="ECO:0000313" key="6">
    <source>
        <dbReference type="Proteomes" id="UP000050786"/>
    </source>
</evidence>
<dbReference type="PANTHER" id="PTHR24220:SF611">
    <property type="entry name" value="ATP-BINDING COMPONENT OF ABC TRANSPORTER-RELATED"/>
    <property type="match status" value="1"/>
</dbReference>
<dbReference type="CDD" id="cd03255">
    <property type="entry name" value="ABC_MJ0796_LolCDE_FtsE"/>
    <property type="match status" value="1"/>
</dbReference>
<gene>
    <name evidence="5" type="ORF">RUM4293_03403</name>
</gene>
<protein>
    <submittedName>
        <fullName evidence="5">Putative ABC transporter ATP-binding protein/MT1014</fullName>
    </submittedName>
</protein>
<keyword evidence="2" id="KW-0547">Nucleotide-binding</keyword>
<dbReference type="PANTHER" id="PTHR24220">
    <property type="entry name" value="IMPORT ATP-BINDING PROTEIN"/>
    <property type="match status" value="1"/>
</dbReference>
<keyword evidence="1" id="KW-0813">Transport</keyword>
<dbReference type="Pfam" id="PF00005">
    <property type="entry name" value="ABC_tran"/>
    <property type="match status" value="1"/>
</dbReference>
<evidence type="ECO:0000259" key="4">
    <source>
        <dbReference type="PROSITE" id="PS50893"/>
    </source>
</evidence>
<dbReference type="GO" id="GO:0005886">
    <property type="term" value="C:plasma membrane"/>
    <property type="evidence" value="ECO:0007669"/>
    <property type="project" value="TreeGrafter"/>
</dbReference>
<proteinExistence type="predicted"/>
<dbReference type="GO" id="GO:0016887">
    <property type="term" value="F:ATP hydrolysis activity"/>
    <property type="evidence" value="ECO:0007669"/>
    <property type="project" value="InterPro"/>
</dbReference>
<dbReference type="InterPro" id="IPR003439">
    <property type="entry name" value="ABC_transporter-like_ATP-bd"/>
</dbReference>
<organism evidence="5 6">
    <name type="scientific">Ruegeria atlantica</name>
    <dbReference type="NCBI Taxonomy" id="81569"/>
    <lineage>
        <taxon>Bacteria</taxon>
        <taxon>Pseudomonadati</taxon>
        <taxon>Pseudomonadota</taxon>
        <taxon>Alphaproteobacteria</taxon>
        <taxon>Rhodobacterales</taxon>
        <taxon>Roseobacteraceae</taxon>
        <taxon>Ruegeria</taxon>
    </lineage>
</organism>
<dbReference type="InterPro" id="IPR017911">
    <property type="entry name" value="MacB-like_ATP-bd"/>
</dbReference>
<keyword evidence="6" id="KW-1185">Reference proteome</keyword>
<keyword evidence="3 5" id="KW-0067">ATP-binding</keyword>
<dbReference type="InterPro" id="IPR015854">
    <property type="entry name" value="ABC_transpr_LolD-like"/>
</dbReference>